<dbReference type="GO" id="GO:0005811">
    <property type="term" value="C:lipid droplet"/>
    <property type="evidence" value="ECO:0007669"/>
    <property type="project" value="UniProtKB-SubCell"/>
</dbReference>
<comment type="catalytic activity">
    <reaction evidence="16">
        <text>a very long-chain fatty acid + ATP + CoA = a very long-chain fatty acyl-CoA + AMP + diphosphate</text>
        <dbReference type="Rhea" id="RHEA:54536"/>
        <dbReference type="ChEBI" id="CHEBI:30616"/>
        <dbReference type="ChEBI" id="CHEBI:33019"/>
        <dbReference type="ChEBI" id="CHEBI:57287"/>
        <dbReference type="ChEBI" id="CHEBI:58950"/>
        <dbReference type="ChEBI" id="CHEBI:138261"/>
        <dbReference type="ChEBI" id="CHEBI:456215"/>
    </reaction>
</comment>
<dbReference type="FunFam" id="3.30.300.30:FF:000002">
    <property type="entry name" value="Long-chain fatty acid transport protein 1"/>
    <property type="match status" value="1"/>
</dbReference>
<comment type="subcellular location">
    <subcellularLocation>
        <location evidence="3">Cell membrane</location>
        <topology evidence="3">Multi-pass membrane protein</topology>
    </subcellularLocation>
    <subcellularLocation>
        <location evidence="1">Lipid droplet</location>
    </subcellularLocation>
    <subcellularLocation>
        <location evidence="2">Peroxisome membrane</location>
        <topology evidence="2">Multi-pass membrane protein</topology>
    </subcellularLocation>
</comment>
<evidence type="ECO:0000256" key="6">
    <source>
        <dbReference type="ARBA" id="ARBA00022475"/>
    </source>
</evidence>
<evidence type="ECO:0000256" key="17">
    <source>
        <dbReference type="ARBA" id="ARBA00060276"/>
    </source>
</evidence>
<keyword evidence="14" id="KW-0472">Membrane</keyword>
<keyword evidence="8" id="KW-0551">Lipid droplet</keyword>
<dbReference type="GO" id="GO:0005778">
    <property type="term" value="C:peroxisomal membrane"/>
    <property type="evidence" value="ECO:0007669"/>
    <property type="project" value="UniProtKB-SubCell"/>
</dbReference>
<dbReference type="PANTHER" id="PTHR43107:SF6">
    <property type="entry name" value="ACYL-COA SYNTHETASE FAMILY PROTEIN (CEFD1), PUTATIVE (AFU_ORTHOLOGUE AFUA_6G03630)-RELATED"/>
    <property type="match status" value="1"/>
</dbReference>
<feature type="region of interest" description="Disordered" evidence="20">
    <location>
        <begin position="587"/>
        <end position="606"/>
    </location>
</feature>
<reference evidence="24" key="1">
    <citation type="journal article" date="2022" name="bioRxiv">
        <title>Deciphering the potential niche of two novel black yeast fungi from a biological soil crust based on their genomes, phenotypes, and melanin regulation.</title>
        <authorList>
            <consortium name="DOE Joint Genome Institute"/>
            <person name="Carr E.C."/>
            <person name="Barton Q."/>
            <person name="Grambo S."/>
            <person name="Sullivan M."/>
            <person name="Renfro C.M."/>
            <person name="Kuo A."/>
            <person name="Pangilinan J."/>
            <person name="Lipzen A."/>
            <person name="Keymanesh K."/>
            <person name="Savage E."/>
            <person name="Barry K."/>
            <person name="Grigoriev I.V."/>
            <person name="Riekhof W.R."/>
            <person name="Harris S.S."/>
        </authorList>
    </citation>
    <scope>NUCLEOTIDE SEQUENCE</scope>
    <source>
        <strain evidence="24">JF 03-4F</strain>
    </source>
</reference>
<feature type="domain" description="AMP-dependent synthetase/ligase" evidence="22">
    <location>
        <begin position="71"/>
        <end position="394"/>
    </location>
</feature>
<keyword evidence="12" id="KW-1133">Transmembrane helix</keyword>
<dbReference type="GO" id="GO:0004467">
    <property type="term" value="F:long-chain fatty acid-CoA ligase activity"/>
    <property type="evidence" value="ECO:0007669"/>
    <property type="project" value="TreeGrafter"/>
</dbReference>
<feature type="signal peptide" evidence="21">
    <location>
        <begin position="1"/>
        <end position="19"/>
    </location>
</feature>
<sequence length="645" mass="72713">MPCRPGILLSMALVTTAAAVAGTTALAHYLDGRFHLLKDLKVLHKQRLGVKLFQKVAKEDRISLWYQFSGRVNEWPNATCLWSRDGIYTWQETFDAACRYAQHLISVGVQRGQLVAVYLTNRPEFMIIWLALFSIGCAPAMINYNLTGDALVHCLQVSGAHTMIADDDEACQQRINETRDRIQGQLKMQIIILDEAKRREVSSLPAKEPEKSYRHGTKGSDPMGLFYTSGTTGFPKGCSYTLKRTWLYIPARANRMDQKPGPNGDRWYICMPSYHATGGAGALGCLLSGVSMAIGRRFSVSNFWKDIHDSDSTLFIYVGETARYLLAAPPGPYDTTHRVRGMYGNGLRPEVWTRFQERFNVPEVGEFFSSSEGLFNVVNWVRDPHGYLVGSVGHHGVISRNRYHNTYVPVAVNHETGDMYRDPKTGFAKRNSYNEGGEILVKLKSEADFQGYWNAPEATEKKYVRNVFQKGDLYYRTGDALRRLDDGRWFFMDRLGDTFRWKSENVSTAEVSEVLGRYPGVVEANVYGVLVPNHDGRAGCAAILIEEGHSSSFNFNGLLAHARKHLPRYAVPIFIRVIESSVISHNNKQNKTPLREEGVDPDMLGKKVTGSGERDRLLWVRQGGEGYVDFGRNEWEALQKGHARL</sequence>
<name>A0AAN6DSL4_9EURO</name>
<dbReference type="InterPro" id="IPR045851">
    <property type="entry name" value="AMP-bd_C_sf"/>
</dbReference>
<evidence type="ECO:0000256" key="12">
    <source>
        <dbReference type="ARBA" id="ARBA00022989"/>
    </source>
</evidence>
<keyword evidence="9" id="KW-0812">Transmembrane</keyword>
<dbReference type="GO" id="GO:0005524">
    <property type="term" value="F:ATP binding"/>
    <property type="evidence" value="ECO:0007669"/>
    <property type="project" value="UniProtKB-KW"/>
</dbReference>
<keyword evidence="5" id="KW-0813">Transport</keyword>
<proteinExistence type="inferred from homology"/>
<keyword evidence="6" id="KW-1003">Cell membrane</keyword>
<evidence type="ECO:0000313" key="25">
    <source>
        <dbReference type="Proteomes" id="UP001203852"/>
    </source>
</evidence>
<dbReference type="GO" id="GO:0044539">
    <property type="term" value="P:long-chain fatty acid import into cell"/>
    <property type="evidence" value="ECO:0007669"/>
    <property type="project" value="TreeGrafter"/>
</dbReference>
<evidence type="ECO:0000259" key="22">
    <source>
        <dbReference type="Pfam" id="PF00501"/>
    </source>
</evidence>
<dbReference type="Proteomes" id="UP001203852">
    <property type="component" value="Unassembled WGS sequence"/>
</dbReference>
<dbReference type="SUPFAM" id="SSF56801">
    <property type="entry name" value="Acetyl-CoA synthetase-like"/>
    <property type="match status" value="1"/>
</dbReference>
<evidence type="ECO:0000256" key="10">
    <source>
        <dbReference type="ARBA" id="ARBA00022741"/>
    </source>
</evidence>
<evidence type="ECO:0000256" key="5">
    <source>
        <dbReference type="ARBA" id="ARBA00022448"/>
    </source>
</evidence>
<keyword evidence="11" id="KW-0067">ATP-binding</keyword>
<comment type="similarity">
    <text evidence="4">Belongs to the ATP-dependent AMP-binding enzyme family.</text>
</comment>
<dbReference type="PANTHER" id="PTHR43107">
    <property type="entry name" value="LONG-CHAIN FATTY ACID TRANSPORT PROTEIN"/>
    <property type="match status" value="1"/>
</dbReference>
<evidence type="ECO:0000256" key="4">
    <source>
        <dbReference type="ARBA" id="ARBA00006432"/>
    </source>
</evidence>
<comment type="caution">
    <text evidence="24">The sequence shown here is derived from an EMBL/GenBank/DDBJ whole genome shotgun (WGS) entry which is preliminary data.</text>
</comment>
<evidence type="ECO:0000256" key="20">
    <source>
        <dbReference type="SAM" id="MobiDB-lite"/>
    </source>
</evidence>
<dbReference type="PROSITE" id="PS00455">
    <property type="entry name" value="AMP_BINDING"/>
    <property type="match status" value="1"/>
</dbReference>
<evidence type="ECO:0000256" key="21">
    <source>
        <dbReference type="SAM" id="SignalP"/>
    </source>
</evidence>
<evidence type="ECO:0000256" key="2">
    <source>
        <dbReference type="ARBA" id="ARBA00004585"/>
    </source>
</evidence>
<dbReference type="GO" id="GO:0005324">
    <property type="term" value="F:long-chain fatty acid transmembrane transporter activity"/>
    <property type="evidence" value="ECO:0007669"/>
    <property type="project" value="TreeGrafter"/>
</dbReference>
<dbReference type="Gene3D" id="3.40.50.12780">
    <property type="entry name" value="N-terminal domain of ligase-like"/>
    <property type="match status" value="1"/>
</dbReference>
<evidence type="ECO:0000256" key="9">
    <source>
        <dbReference type="ARBA" id="ARBA00022692"/>
    </source>
</evidence>
<evidence type="ECO:0000256" key="8">
    <source>
        <dbReference type="ARBA" id="ARBA00022677"/>
    </source>
</evidence>
<keyword evidence="25" id="KW-1185">Reference proteome</keyword>
<keyword evidence="21" id="KW-0732">Signal</keyword>
<evidence type="ECO:0000256" key="3">
    <source>
        <dbReference type="ARBA" id="ARBA00004651"/>
    </source>
</evidence>
<dbReference type="Gene3D" id="3.30.300.30">
    <property type="match status" value="1"/>
</dbReference>
<evidence type="ECO:0000256" key="19">
    <source>
        <dbReference type="ARBA" id="ARBA00078285"/>
    </source>
</evidence>
<evidence type="ECO:0000256" key="11">
    <source>
        <dbReference type="ARBA" id="ARBA00022840"/>
    </source>
</evidence>
<evidence type="ECO:0000256" key="18">
    <source>
        <dbReference type="ARBA" id="ARBA00068795"/>
    </source>
</evidence>
<evidence type="ECO:0000313" key="24">
    <source>
        <dbReference type="EMBL" id="KAI1611323.1"/>
    </source>
</evidence>
<keyword evidence="7 24" id="KW-0436">Ligase</keyword>
<dbReference type="AlphaFoldDB" id="A0AAN6DSL4"/>
<gene>
    <name evidence="24" type="ORF">EDD36DRAFT_441168</name>
</gene>
<evidence type="ECO:0000259" key="23">
    <source>
        <dbReference type="Pfam" id="PF13193"/>
    </source>
</evidence>
<feature type="domain" description="AMP-binding enzyme C-terminal" evidence="23">
    <location>
        <begin position="510"/>
        <end position="580"/>
    </location>
</feature>
<comment type="function">
    <text evidence="17">Acyl-CoA synthetase required for both the import of long chain fatty acids (LCFAs) (C14-C18) and the activation very long chain fatty acids (VLCFAs) (C20-C26) by esterification of the fatty acids into metabolically active CoA-thioesters for subsequent degradation or incorporation into phospholipids. The transport and fatty acyl-CoA synthetase activities are genetically separable and are thus independent activities. Esterifies VLCFAs in the peroxisome matrix. The VLCFAs are actively transported into peroxisomes by a PXA1-PXA2 heterodimeric transporter in the peroxisomal membrane.</text>
</comment>
<protein>
    <recommendedName>
        <fullName evidence="18">Very long-chain fatty acid transport protein</fullName>
    </recommendedName>
    <alternativeName>
        <fullName evidence="19">Very-long-chain acyl-CoA synthetase</fullName>
    </alternativeName>
</protein>
<keyword evidence="13" id="KW-0445">Lipid transport</keyword>
<evidence type="ECO:0000256" key="15">
    <source>
        <dbReference type="ARBA" id="ARBA00023140"/>
    </source>
</evidence>
<organism evidence="24 25">
    <name type="scientific">Exophiala viscosa</name>
    <dbReference type="NCBI Taxonomy" id="2486360"/>
    <lineage>
        <taxon>Eukaryota</taxon>
        <taxon>Fungi</taxon>
        <taxon>Dikarya</taxon>
        <taxon>Ascomycota</taxon>
        <taxon>Pezizomycotina</taxon>
        <taxon>Eurotiomycetes</taxon>
        <taxon>Chaetothyriomycetidae</taxon>
        <taxon>Chaetothyriales</taxon>
        <taxon>Herpotrichiellaceae</taxon>
        <taxon>Exophiala</taxon>
    </lineage>
</organism>
<dbReference type="Pfam" id="PF00501">
    <property type="entry name" value="AMP-binding"/>
    <property type="match status" value="1"/>
</dbReference>
<dbReference type="InterPro" id="IPR020845">
    <property type="entry name" value="AMP-binding_CS"/>
</dbReference>
<feature type="chain" id="PRO_5042920111" description="Very long-chain fatty acid transport protein" evidence="21">
    <location>
        <begin position="20"/>
        <end position="645"/>
    </location>
</feature>
<evidence type="ECO:0000256" key="16">
    <source>
        <dbReference type="ARBA" id="ARBA00051585"/>
    </source>
</evidence>
<accession>A0AAN6DSL4</accession>
<keyword evidence="15" id="KW-0576">Peroxisome</keyword>
<dbReference type="FunFam" id="3.40.50.12780:FF:000019">
    <property type="entry name" value="Long-chain fatty acid transporter"/>
    <property type="match status" value="1"/>
</dbReference>
<dbReference type="EMBL" id="MU404356">
    <property type="protein sequence ID" value="KAI1611323.1"/>
    <property type="molecule type" value="Genomic_DNA"/>
</dbReference>
<dbReference type="InterPro" id="IPR025110">
    <property type="entry name" value="AMP-bd_C"/>
</dbReference>
<dbReference type="Pfam" id="PF13193">
    <property type="entry name" value="AMP-binding_C"/>
    <property type="match status" value="1"/>
</dbReference>
<evidence type="ECO:0000256" key="13">
    <source>
        <dbReference type="ARBA" id="ARBA00023055"/>
    </source>
</evidence>
<dbReference type="GO" id="GO:0009898">
    <property type="term" value="C:cytoplasmic side of plasma membrane"/>
    <property type="evidence" value="ECO:0007669"/>
    <property type="project" value="TreeGrafter"/>
</dbReference>
<dbReference type="InterPro" id="IPR042099">
    <property type="entry name" value="ANL_N_sf"/>
</dbReference>
<evidence type="ECO:0000256" key="1">
    <source>
        <dbReference type="ARBA" id="ARBA00004502"/>
    </source>
</evidence>
<dbReference type="InterPro" id="IPR000873">
    <property type="entry name" value="AMP-dep_synth/lig_dom"/>
</dbReference>
<keyword evidence="10" id="KW-0547">Nucleotide-binding</keyword>
<evidence type="ECO:0000256" key="7">
    <source>
        <dbReference type="ARBA" id="ARBA00022598"/>
    </source>
</evidence>
<evidence type="ECO:0000256" key="14">
    <source>
        <dbReference type="ARBA" id="ARBA00023136"/>
    </source>
</evidence>